<feature type="chain" id="PRO_5027753358" description="TonB-dependent receptor" evidence="2">
    <location>
        <begin position="28"/>
        <end position="1276"/>
    </location>
</feature>
<dbReference type="AlphaFoldDB" id="A0A7C3PPW3"/>
<feature type="compositionally biased region" description="Low complexity" evidence="1">
    <location>
        <begin position="1259"/>
        <end position="1270"/>
    </location>
</feature>
<gene>
    <name evidence="3" type="ORF">ENR64_14930</name>
</gene>
<dbReference type="EMBL" id="DSRU01000222">
    <property type="protein sequence ID" value="HFM99017.1"/>
    <property type="molecule type" value="Genomic_DNA"/>
</dbReference>
<feature type="region of interest" description="Disordered" evidence="1">
    <location>
        <begin position="263"/>
        <end position="300"/>
    </location>
</feature>
<evidence type="ECO:0008006" key="4">
    <source>
        <dbReference type="Google" id="ProtNLM"/>
    </source>
</evidence>
<dbReference type="InterPro" id="IPR013783">
    <property type="entry name" value="Ig-like_fold"/>
</dbReference>
<feature type="signal peptide" evidence="2">
    <location>
        <begin position="1"/>
        <end position="27"/>
    </location>
</feature>
<name>A0A7C3PPW3_9CYAN</name>
<evidence type="ECO:0000256" key="2">
    <source>
        <dbReference type="SAM" id="SignalP"/>
    </source>
</evidence>
<feature type="region of interest" description="Disordered" evidence="1">
    <location>
        <begin position="1211"/>
        <end position="1276"/>
    </location>
</feature>
<protein>
    <recommendedName>
        <fullName evidence="4">TonB-dependent receptor</fullName>
    </recommendedName>
</protein>
<feature type="compositionally biased region" description="Basic and acidic residues" evidence="1">
    <location>
        <begin position="276"/>
        <end position="285"/>
    </location>
</feature>
<accession>A0A7C3PPW3</accession>
<reference evidence="3" key="1">
    <citation type="journal article" date="2020" name="mSystems">
        <title>Genome- and Community-Level Interaction Insights into Carbon Utilization and Element Cycling Functions of Hydrothermarchaeota in Hydrothermal Sediment.</title>
        <authorList>
            <person name="Zhou Z."/>
            <person name="Liu Y."/>
            <person name="Xu W."/>
            <person name="Pan J."/>
            <person name="Luo Z.H."/>
            <person name="Li M."/>
        </authorList>
    </citation>
    <scope>NUCLEOTIDE SEQUENCE [LARGE SCALE GENOMIC DNA]</scope>
    <source>
        <strain evidence="3">SpSt-418</strain>
    </source>
</reference>
<keyword evidence="2" id="KW-0732">Signal</keyword>
<sequence length="1276" mass="139953">MQTSTTTYLAFLTSLVGAIALAPIANAQAMPKTDGIPVAQTQTEAPKAEALQPAQPAVAQTDTLPESEEAPAQVASPIQILAPTAQTTGEKTTNLVVQYGAGETVTVKVNGAAIDPTTPTQTQTNPDGSTTQVWYNLPLKMGENTLTVESATGASVSTKLRVKELAARIIFVPTGNPQIPADGRSTLKIEGLILDDEGKELAQDAIVTLTASAGEFIGADQDKDRPGFQVVARNGKFTADLRSTLQAQKVRIRAAVELKETKTLQPGEGVPPAGPVRERFNESSEQRPPTQPPLLNPDVSPTVPFETRDGVYPLADTVRELEAYTQIDFITDLRQPIVSGSINIRIGERGTDFYSSFRDFLDPDLLDDGFGVDFSTAVFATGRVGSWLLTGAFNNQRPLNQVCDGTTRLFRDPQFCDQVYPVYGDSSTTDYLTPSIDSVYFRMERTSPVAGAGTDYFMWGDYSTAELTAPSQFFTATNRQLHGFKGNYNLGPLQITALYANNLEGFQRDVVAPNGTSGYYFLSRRLLIGGSEVVTIETEELNRPGTVVEVKQLYRNADYEIDYDRGTILFRRPVLRTEFDLFGRTLVRRIVVTYQYEGDGGGNLYAGRLQYNFSREFGKESWIGATYLNQDQGDQTFELYGADVWVPLGEKGRFLAEIARSNNDSVFRGNIQGTAIRAEIFGPLFTDSVFGRAYYRTVDENFANNATFIFTPGQTRYGAEVVAKVTPTTQLQFQFDREENFGIATQVNTNPVDLFNPNPGPVPGQRVDNDVTTFRAGVVQKLGAAALSVDYVNRSRNDDATDQLDEDSQQIVSRLDLPITNQLTFRAQNEINLGGDEDPLYPDRTTVGLDWAVYPGVTLRVAQQFISSTSQFDSNSITSLDVLMDHQLDENTTMTGRYSILNGVSGFTSQGAIGLNHRIRLTPGLKLNLAYERIFGDIFAYTTAGQQFAQPYAVGQSSASLGVTEGDSYAVGLEYTDDPKFKASARVEYRTSEISDSLVISAAAAGKITPALTGLVRYQQANFANQLIQDEGLGDTINLKVGLAYRDPNNDKFNALLRYEFRQNPSTLPEDILTFSGTGSEVHLFAIEALYAPNYRWEFYAKYALRDTKSYLADDLIGKNSISLTQLRASYRFAYRWDAAIEARWISQSFVGFDEFGFVTEIGYYVTPNLRLAAGYSFGKAQDDDFGDRNRGGLYVNLSLKLSDLFGFGLQPTAPPQQQESKPDPQPIANSPEEPQAMLTPEAKEVSHSTEMAPHAEVASPTHATSATSTVEGGQP</sequence>
<evidence type="ECO:0000313" key="3">
    <source>
        <dbReference type="EMBL" id="HFM99017.1"/>
    </source>
</evidence>
<proteinExistence type="predicted"/>
<comment type="caution">
    <text evidence="3">The sequence shown here is derived from an EMBL/GenBank/DDBJ whole genome shotgun (WGS) entry which is preliminary data.</text>
</comment>
<organism evidence="3">
    <name type="scientific">Oscillatoriales cyanobacterium SpSt-418</name>
    <dbReference type="NCBI Taxonomy" id="2282169"/>
    <lineage>
        <taxon>Bacteria</taxon>
        <taxon>Bacillati</taxon>
        <taxon>Cyanobacteriota</taxon>
        <taxon>Cyanophyceae</taxon>
        <taxon>Oscillatoriophycideae</taxon>
        <taxon>Oscillatoriales</taxon>
    </lineage>
</organism>
<evidence type="ECO:0000256" key="1">
    <source>
        <dbReference type="SAM" id="MobiDB-lite"/>
    </source>
</evidence>
<dbReference type="SUPFAM" id="SSF56935">
    <property type="entry name" value="Porins"/>
    <property type="match status" value="1"/>
</dbReference>
<dbReference type="Gene3D" id="2.60.40.10">
    <property type="entry name" value="Immunoglobulins"/>
    <property type="match status" value="1"/>
</dbReference>